<keyword evidence="13" id="KW-1185">Reference proteome</keyword>
<organism evidence="12 13">
    <name type="scientific">Cupriavidus pinatubonensis</name>
    <dbReference type="NCBI Taxonomy" id="248026"/>
    <lineage>
        <taxon>Bacteria</taxon>
        <taxon>Pseudomonadati</taxon>
        <taxon>Pseudomonadota</taxon>
        <taxon>Betaproteobacteria</taxon>
        <taxon>Burkholderiales</taxon>
        <taxon>Burkholderiaceae</taxon>
        <taxon>Cupriavidus</taxon>
    </lineage>
</organism>
<dbReference type="InterPro" id="IPR004014">
    <property type="entry name" value="ATPase_P-typ_cation-transptr_N"/>
</dbReference>
<dbReference type="Pfam" id="PF00702">
    <property type="entry name" value="Hydrolase"/>
    <property type="match status" value="1"/>
</dbReference>
<gene>
    <name evidence="12" type="primary">mgtA_2</name>
    <name evidence="12" type="ORF">LMG23994_07032</name>
</gene>
<comment type="caution">
    <text evidence="12">The sequence shown here is derived from an EMBL/GenBank/DDBJ whole genome shotgun (WGS) entry which is preliminary data.</text>
</comment>
<feature type="transmembrane region" description="Helical" evidence="10">
    <location>
        <begin position="776"/>
        <end position="794"/>
    </location>
</feature>
<evidence type="ECO:0000256" key="7">
    <source>
        <dbReference type="ARBA" id="ARBA00022989"/>
    </source>
</evidence>
<dbReference type="Pfam" id="PF00690">
    <property type="entry name" value="Cation_ATPase_N"/>
    <property type="match status" value="1"/>
</dbReference>
<feature type="domain" description="Cation-transporting P-type ATPase N-terminal" evidence="11">
    <location>
        <begin position="6"/>
        <end position="82"/>
    </location>
</feature>
<feature type="transmembrane region" description="Helical" evidence="10">
    <location>
        <begin position="748"/>
        <end position="770"/>
    </location>
</feature>
<evidence type="ECO:0000256" key="3">
    <source>
        <dbReference type="ARBA" id="ARBA00022692"/>
    </source>
</evidence>
<proteinExistence type="inferred from homology"/>
<evidence type="ECO:0000256" key="10">
    <source>
        <dbReference type="SAM" id="Phobius"/>
    </source>
</evidence>
<dbReference type="EMBL" id="CAJZAF010000082">
    <property type="protein sequence ID" value="CAG9187587.1"/>
    <property type="molecule type" value="Genomic_DNA"/>
</dbReference>
<dbReference type="Gene3D" id="2.70.150.10">
    <property type="entry name" value="Calcium-transporting ATPase, cytoplasmic transduction domain A"/>
    <property type="match status" value="1"/>
</dbReference>
<feature type="transmembrane region" description="Helical" evidence="10">
    <location>
        <begin position="683"/>
        <end position="705"/>
    </location>
</feature>
<keyword evidence="6" id="KW-1278">Translocase</keyword>
<dbReference type="InterPro" id="IPR059000">
    <property type="entry name" value="ATPase_P-type_domA"/>
</dbReference>
<dbReference type="InterPro" id="IPR001757">
    <property type="entry name" value="P_typ_ATPase"/>
</dbReference>
<dbReference type="InterPro" id="IPR006534">
    <property type="entry name" value="P-type_ATPase_IIIA"/>
</dbReference>
<dbReference type="SFLD" id="SFLDF00027">
    <property type="entry name" value="p-type_atpase"/>
    <property type="match status" value="1"/>
</dbReference>
<comment type="similarity">
    <text evidence="2">Belongs to the cation transport ATPase (P-type) (TC 3.A.3) family. Type IIIA subfamily.</text>
</comment>
<dbReference type="InterPro" id="IPR044492">
    <property type="entry name" value="P_typ_ATPase_HD_dom"/>
</dbReference>
<keyword evidence="7 10" id="KW-1133">Transmembrane helix</keyword>
<dbReference type="InterPro" id="IPR023299">
    <property type="entry name" value="ATPase_P-typ_cyto_dom_N"/>
</dbReference>
<sequence length="817" mass="87798">MAHEKEEQRTVPQDAVTEARTPSSDYVKGLSSAEAKKRLERDGPNEVPEKKQHYVLRFLKKFWGLSAWMIELIALLSIVLHKTTDLVVALLLLLVNAVLSFIQEQRSSAAVAALRRQLNVSVRVLRGGGWSTMPARALVSGDVVRVRAGDFVPADMQVVDGVLRVDQSALTGESREIERTAGDTLYGGATIRRGEGTGIVVATGVHTYFGRTTELVASAHPKLHVEEVIARVVRWLLIIVGTLVAVTLVVSYVKGLPLLDTLPIALVLLMSAVPVALPVMFTVSMALGSMELSRQGVLITQLSGIEDAATMDVLCIDKTGTLTMNQLSLKLVQPQPGFSEDDVLHVAALASNEANADPIDLAFLHAVAGRMQAMTSATTLSFQPFSAATRRTEAVVALNGRTMRCVKGALRTVGESAGLQDEVIQQLESQAKTEAAKGERVLAVAKAECEGPLQLVGLAYLYDAPRPDSGRLIAELRHLGIKVKMLTGDALPVARAIGGTLGLGTIVRVPELHNKVPGTEERPADVTEGVDGYAEVFPEDKFLVVKRLQESGHVVGMTGDGVNDAPALRQAEVGIAVSGASDVAKGAASAVLTHEGLVDIIDLVRSGRAIYQRVLTWIVNKVSRTILKAGFVVVAFLVTGQFVISALGMVLLVFMTDFVKIALSTDRVRPSQKPETWNIVPLVWVAVVLGFLMLVEALALLAYGWHRFALVAGGGRLQTFAFQTLLFFGLFSIISVRERRAFWASRPSLLLMVAIIVDALFGMFIGFHGLAELRPLPPTLSMLILAYTGVLVLGPNDVLKASLTARAEGKLGNERSS</sequence>
<dbReference type="InterPro" id="IPR023298">
    <property type="entry name" value="ATPase_P-typ_TM_dom_sf"/>
</dbReference>
<evidence type="ECO:0000313" key="12">
    <source>
        <dbReference type="EMBL" id="CAG9187587.1"/>
    </source>
</evidence>
<evidence type="ECO:0000256" key="4">
    <source>
        <dbReference type="ARBA" id="ARBA00022741"/>
    </source>
</evidence>
<dbReference type="InterPro" id="IPR008250">
    <property type="entry name" value="ATPase_P-typ_transduc_dom_A_sf"/>
</dbReference>
<dbReference type="SUPFAM" id="SSF81660">
    <property type="entry name" value="Metal cation-transporting ATPase, ATP-binding domain N"/>
    <property type="match status" value="1"/>
</dbReference>
<dbReference type="InterPro" id="IPR036412">
    <property type="entry name" value="HAD-like_sf"/>
</dbReference>
<evidence type="ECO:0000256" key="9">
    <source>
        <dbReference type="SAM" id="MobiDB-lite"/>
    </source>
</evidence>
<keyword evidence="3 10" id="KW-0812">Transmembrane</keyword>
<dbReference type="Gene3D" id="1.20.1110.10">
    <property type="entry name" value="Calcium-transporting ATPase, transmembrane domain"/>
    <property type="match status" value="1"/>
</dbReference>
<evidence type="ECO:0000256" key="6">
    <source>
        <dbReference type="ARBA" id="ARBA00022967"/>
    </source>
</evidence>
<feature type="transmembrane region" description="Helical" evidence="10">
    <location>
        <begin position="62"/>
        <end position="80"/>
    </location>
</feature>
<dbReference type="SUPFAM" id="SSF81653">
    <property type="entry name" value="Calcium ATPase, transduction domain A"/>
    <property type="match status" value="1"/>
</dbReference>
<feature type="transmembrane region" description="Helical" evidence="10">
    <location>
        <begin position="264"/>
        <end position="287"/>
    </location>
</feature>
<dbReference type="PRINTS" id="PR00119">
    <property type="entry name" value="CATATPASE"/>
</dbReference>
<evidence type="ECO:0000256" key="5">
    <source>
        <dbReference type="ARBA" id="ARBA00022840"/>
    </source>
</evidence>
<evidence type="ECO:0000256" key="2">
    <source>
        <dbReference type="ARBA" id="ARBA00008804"/>
    </source>
</evidence>
<keyword evidence="5" id="KW-0067">ATP-binding</keyword>
<dbReference type="NCBIfam" id="TIGR01494">
    <property type="entry name" value="ATPase_P-type"/>
    <property type="match status" value="2"/>
</dbReference>
<dbReference type="Gene3D" id="3.40.50.1000">
    <property type="entry name" value="HAD superfamily/HAD-like"/>
    <property type="match status" value="1"/>
</dbReference>
<dbReference type="PRINTS" id="PR00120">
    <property type="entry name" value="HATPASE"/>
</dbReference>
<dbReference type="SFLD" id="SFLDG00002">
    <property type="entry name" value="C1.7:_P-type_atpase_like"/>
    <property type="match status" value="1"/>
</dbReference>
<dbReference type="SFLD" id="SFLDS00003">
    <property type="entry name" value="Haloacid_Dehalogenase"/>
    <property type="match status" value="1"/>
</dbReference>
<dbReference type="InterPro" id="IPR023214">
    <property type="entry name" value="HAD_sf"/>
</dbReference>
<dbReference type="Pfam" id="PF00122">
    <property type="entry name" value="E1-E2_ATPase"/>
    <property type="match status" value="1"/>
</dbReference>
<accession>A0ABM8Y482</accession>
<keyword evidence="8 10" id="KW-0472">Membrane</keyword>
<evidence type="ECO:0000256" key="1">
    <source>
        <dbReference type="ARBA" id="ARBA00004141"/>
    </source>
</evidence>
<name>A0ABM8Y482_9BURK</name>
<feature type="compositionally biased region" description="Basic and acidic residues" evidence="9">
    <location>
        <begin position="34"/>
        <end position="45"/>
    </location>
</feature>
<dbReference type="Gene3D" id="3.40.1110.10">
    <property type="entry name" value="Calcium-transporting ATPase, cytoplasmic domain N"/>
    <property type="match status" value="1"/>
</dbReference>
<dbReference type="SUPFAM" id="SSF81665">
    <property type="entry name" value="Calcium ATPase, transmembrane domain M"/>
    <property type="match status" value="1"/>
</dbReference>
<feature type="region of interest" description="Disordered" evidence="9">
    <location>
        <begin position="1"/>
        <end position="45"/>
    </location>
</feature>
<dbReference type="NCBIfam" id="TIGR01647">
    <property type="entry name" value="ATPase-IIIA_H"/>
    <property type="match status" value="1"/>
</dbReference>
<protein>
    <submittedName>
        <fullName evidence="12">Magnesium-transporting ATPase, P-type 1</fullName>
    </submittedName>
</protein>
<dbReference type="PANTHER" id="PTHR42861">
    <property type="entry name" value="CALCIUM-TRANSPORTING ATPASE"/>
    <property type="match status" value="1"/>
</dbReference>
<evidence type="ECO:0000313" key="13">
    <source>
        <dbReference type="Proteomes" id="UP000701702"/>
    </source>
</evidence>
<dbReference type="RefSeq" id="WP_224011014.1">
    <property type="nucleotide sequence ID" value="NZ_CAJZAF010000082.1"/>
</dbReference>
<dbReference type="PROSITE" id="PS00154">
    <property type="entry name" value="ATPASE_E1_E2"/>
    <property type="match status" value="1"/>
</dbReference>
<dbReference type="Proteomes" id="UP000701702">
    <property type="component" value="Unassembled WGS sequence"/>
</dbReference>
<evidence type="ECO:0000256" key="8">
    <source>
        <dbReference type="ARBA" id="ARBA00023136"/>
    </source>
</evidence>
<evidence type="ECO:0000259" key="11">
    <source>
        <dbReference type="SMART" id="SM00831"/>
    </source>
</evidence>
<feature type="transmembrane region" description="Helical" evidence="10">
    <location>
        <begin position="232"/>
        <end position="252"/>
    </location>
</feature>
<keyword evidence="4" id="KW-0547">Nucleotide-binding</keyword>
<feature type="transmembrane region" description="Helical" evidence="10">
    <location>
        <begin position="717"/>
        <end position="736"/>
    </location>
</feature>
<feature type="transmembrane region" description="Helical" evidence="10">
    <location>
        <begin position="642"/>
        <end position="663"/>
    </location>
</feature>
<dbReference type="SMART" id="SM00831">
    <property type="entry name" value="Cation_ATPase_N"/>
    <property type="match status" value="1"/>
</dbReference>
<dbReference type="SUPFAM" id="SSF56784">
    <property type="entry name" value="HAD-like"/>
    <property type="match status" value="1"/>
</dbReference>
<dbReference type="InterPro" id="IPR018303">
    <property type="entry name" value="ATPase_P-typ_P_site"/>
</dbReference>
<reference evidence="12 13" key="1">
    <citation type="submission" date="2021-08" db="EMBL/GenBank/DDBJ databases">
        <authorList>
            <person name="Peeters C."/>
        </authorList>
    </citation>
    <scope>NUCLEOTIDE SEQUENCE [LARGE SCALE GENOMIC DNA]</scope>
    <source>
        <strain evidence="12 13">LMG 23994</strain>
    </source>
</reference>
<comment type="subcellular location">
    <subcellularLocation>
        <location evidence="1">Membrane</location>
        <topology evidence="1">Multi-pass membrane protein</topology>
    </subcellularLocation>
</comment>